<feature type="signal peptide" evidence="1">
    <location>
        <begin position="1"/>
        <end position="26"/>
    </location>
</feature>
<gene>
    <name evidence="4" type="ORF">NCTC11820_00287</name>
</gene>
<evidence type="ECO:0000259" key="2">
    <source>
        <dbReference type="Pfam" id="PF10647"/>
    </source>
</evidence>
<protein>
    <submittedName>
        <fullName evidence="4">Lipoprotein LpqB</fullName>
    </submittedName>
</protein>
<dbReference type="InterPro" id="IPR018910">
    <property type="entry name" value="LpqB_C"/>
</dbReference>
<dbReference type="GeneID" id="55564562"/>
<dbReference type="Pfam" id="PF25976">
    <property type="entry name" value="LpqB_N"/>
    <property type="match status" value="1"/>
</dbReference>
<dbReference type="RefSeq" id="WP_004010281.1">
    <property type="nucleotide sequence ID" value="NZ_CAMYEK010000002.1"/>
</dbReference>
<feature type="chain" id="PRO_5038633360" evidence="1">
    <location>
        <begin position="27"/>
        <end position="558"/>
    </location>
</feature>
<dbReference type="Proteomes" id="UP000250245">
    <property type="component" value="Unassembled WGS sequence"/>
</dbReference>
<organism evidence="4 5">
    <name type="scientific">Mobiluncus curtisii</name>
    <dbReference type="NCBI Taxonomy" id="2051"/>
    <lineage>
        <taxon>Bacteria</taxon>
        <taxon>Bacillati</taxon>
        <taxon>Actinomycetota</taxon>
        <taxon>Actinomycetes</taxon>
        <taxon>Actinomycetales</taxon>
        <taxon>Actinomycetaceae</taxon>
        <taxon>Mobiluncus</taxon>
    </lineage>
</organism>
<accession>A0A2X2YGF6</accession>
<evidence type="ECO:0000313" key="4">
    <source>
        <dbReference type="EMBL" id="SQB63506.1"/>
    </source>
</evidence>
<evidence type="ECO:0000256" key="1">
    <source>
        <dbReference type="SAM" id="SignalP"/>
    </source>
</evidence>
<dbReference type="AlphaFoldDB" id="A0A2X2YGF6"/>
<feature type="domain" description="Lipoprotein LpqB C-terminal" evidence="2">
    <location>
        <begin position="314"/>
        <end position="557"/>
    </location>
</feature>
<dbReference type="InterPro" id="IPR015943">
    <property type="entry name" value="WD40/YVTN_repeat-like_dom_sf"/>
</dbReference>
<name>A0A2X2YGF6_9ACTO</name>
<evidence type="ECO:0000259" key="3">
    <source>
        <dbReference type="Pfam" id="PF25976"/>
    </source>
</evidence>
<keyword evidence="1" id="KW-0732">Signal</keyword>
<evidence type="ECO:0000313" key="5">
    <source>
        <dbReference type="Proteomes" id="UP000250245"/>
    </source>
</evidence>
<proteinExistence type="predicted"/>
<feature type="domain" description="Lipoprotein LpqB N-terminal" evidence="3">
    <location>
        <begin position="54"/>
        <end position="175"/>
    </location>
</feature>
<sequence>MLSEYRTRWWRAVLVAICALSLVGCATLPTAGPVNDSKVRVGANQPLLGLSAPGPVPNATVEQIVTGFIRACSAGYSDDFTVARSFLAPKAAMDWRPDAQVEIFDTDSALETRELGDGSVEVTARALGSVDENGNYTVAGAAEKVRTVFSLVKPADNQWRIAALEDGVMLSQSAFSSIYASAPVYFLTNDAGALVPDLRWYPRRRLPTYLVNALLAGPQDPFKGAVRSAFPAGSTLAGGAVDVFDGVANVSLNVTDPLNDPTTINLAYWQMESTLRDVSGISTVSLSVGKVPLENTNPITQSTTPQFPIMVKDGNVVRLNAGATEVLVPAGAVGSGVITNPAISTAGNEIVFTDSSYRRLYMWGHGTVTQLYSGRELLAASIDRNGWIWTLDTADLHHLIALRPDGARVNLEVPWESGDPVHTFTVSPDGTRVAFVRHVGQADIVSVAVVIRDASGAPKSFSAPVALQTGNEVVPAIAWLQGDSLVLLTGSGDNTAVRIAPLFGPISSLPGVKNAVDLAAGEEENQIYLITSGGDLYKRSGRNWQQVLDGVSDPSYPG</sequence>
<dbReference type="EMBL" id="UASJ01000001">
    <property type="protein sequence ID" value="SQB63506.1"/>
    <property type="molecule type" value="Genomic_DNA"/>
</dbReference>
<reference evidence="4 5" key="1">
    <citation type="submission" date="2018-06" db="EMBL/GenBank/DDBJ databases">
        <authorList>
            <consortium name="Pathogen Informatics"/>
            <person name="Doyle S."/>
        </authorList>
    </citation>
    <scope>NUCLEOTIDE SEQUENCE [LARGE SCALE GENOMIC DNA]</scope>
    <source>
        <strain evidence="4 5">NCTC11820</strain>
    </source>
</reference>
<dbReference type="InterPro" id="IPR059026">
    <property type="entry name" value="LpqB_N"/>
</dbReference>
<dbReference type="SUPFAM" id="SSF63829">
    <property type="entry name" value="Calcium-dependent phosphotriesterase"/>
    <property type="match status" value="1"/>
</dbReference>
<dbReference type="Pfam" id="PF10647">
    <property type="entry name" value="Gmad1"/>
    <property type="match status" value="1"/>
</dbReference>
<dbReference type="PROSITE" id="PS51257">
    <property type="entry name" value="PROKAR_LIPOPROTEIN"/>
    <property type="match status" value="1"/>
</dbReference>
<dbReference type="Gene3D" id="2.130.10.10">
    <property type="entry name" value="YVTN repeat-like/Quinoprotein amine dehydrogenase"/>
    <property type="match status" value="1"/>
</dbReference>
<keyword evidence="4" id="KW-0449">Lipoprotein</keyword>
<dbReference type="OMA" id="VNKYYFA"/>